<dbReference type="InterPro" id="IPR038765">
    <property type="entry name" value="Papain-like_cys_pep_sf"/>
</dbReference>
<name>M7ZNE6_TRIUA</name>
<dbReference type="PANTHER" id="PTHR46915:SF6">
    <property type="entry name" value="CYSTEINE PROTEINASES SUPERFAMILY PROTEIN"/>
    <property type="match status" value="1"/>
</dbReference>
<dbReference type="GO" id="GO:0008234">
    <property type="term" value="F:cysteine-type peptidase activity"/>
    <property type="evidence" value="ECO:0007669"/>
    <property type="project" value="UniProtKB-KW"/>
</dbReference>
<evidence type="ECO:0000256" key="2">
    <source>
        <dbReference type="ARBA" id="ARBA00022670"/>
    </source>
</evidence>
<evidence type="ECO:0000313" key="6">
    <source>
        <dbReference type="EMBL" id="EMS53880.1"/>
    </source>
</evidence>
<dbReference type="SUPFAM" id="SSF54001">
    <property type="entry name" value="Cysteine proteinases"/>
    <property type="match status" value="1"/>
</dbReference>
<dbReference type="GO" id="GO:0016926">
    <property type="term" value="P:protein desumoylation"/>
    <property type="evidence" value="ECO:0007669"/>
    <property type="project" value="UniProtKB-ARBA"/>
</dbReference>
<protein>
    <submittedName>
        <fullName evidence="6">Putative ubiquitin-like-specific protease 2B</fullName>
    </submittedName>
</protein>
<feature type="domain" description="Ubiquitin-like protease family profile" evidence="5">
    <location>
        <begin position="43"/>
        <end position="219"/>
    </location>
</feature>
<gene>
    <name evidence="6" type="ORF">TRIUR3_23578</name>
</gene>
<dbReference type="OMA" id="MEPSELH"/>
<comment type="similarity">
    <text evidence="1">Belongs to the peptidase C48 family.</text>
</comment>
<reference evidence="6" key="1">
    <citation type="journal article" date="2013" name="Nature">
        <title>Draft genome of the wheat A-genome progenitor Triticum urartu.</title>
        <authorList>
            <person name="Ling H.Q."/>
            <person name="Zhao S."/>
            <person name="Liu D."/>
            <person name="Wang J."/>
            <person name="Sun H."/>
            <person name="Zhang C."/>
            <person name="Fan H."/>
            <person name="Li D."/>
            <person name="Dong L."/>
            <person name="Tao Y."/>
            <person name="Gao C."/>
            <person name="Wu H."/>
            <person name="Li Y."/>
            <person name="Cui Y."/>
            <person name="Guo X."/>
            <person name="Zheng S."/>
            <person name="Wang B."/>
            <person name="Yu K."/>
            <person name="Liang Q."/>
            <person name="Yang W."/>
            <person name="Lou X."/>
            <person name="Chen J."/>
            <person name="Feng M."/>
            <person name="Jian J."/>
            <person name="Zhang X."/>
            <person name="Luo G."/>
            <person name="Jiang Y."/>
            <person name="Liu J."/>
            <person name="Wang Z."/>
            <person name="Sha Y."/>
            <person name="Zhang B."/>
            <person name="Wu H."/>
            <person name="Tang D."/>
            <person name="Shen Q."/>
            <person name="Xue P."/>
            <person name="Zou S."/>
            <person name="Wang X."/>
            <person name="Liu X."/>
            <person name="Wang F."/>
            <person name="Yang Y."/>
            <person name="An X."/>
            <person name="Dong Z."/>
            <person name="Zhang K."/>
            <person name="Zhang X."/>
            <person name="Luo M.C."/>
            <person name="Dvorak J."/>
            <person name="Tong Y."/>
            <person name="Wang J."/>
            <person name="Yang H."/>
            <person name="Li Z."/>
            <person name="Wang D."/>
            <person name="Zhang A."/>
            <person name="Wang J."/>
        </authorList>
    </citation>
    <scope>NUCLEOTIDE SEQUENCE</scope>
</reference>
<dbReference type="PANTHER" id="PTHR46915">
    <property type="entry name" value="UBIQUITIN-LIKE PROTEASE 4-RELATED"/>
    <property type="match status" value="1"/>
</dbReference>
<dbReference type="AlphaFoldDB" id="M7ZNE6"/>
<sequence>MEPSELHSLSSYRLIPYFIYWVLQPKRPCGLRSSLNYAHGVLARVQDQALSSEYKASTEGAWELKSHCKNLWKRTDEDQKNACAYLDPLWFNSYVNGDKEQKSRILRWTKKLKIFSRKYVFVPIVRWGHWNLLVLCHFDETDCSDAKKGPRMLLLDSLNTTDPKRLAPEIRGFIRGIYEIEEREESVHFIKKIRLEFPKVPQQNGEECGIYVLYFIHCFLQNGKLAEILQNKTLEEDFSQLFDDGTFDPEELENFRKDVHAFQGKEYRNWTKCTAAIRMLAYGVLGDLIDKYVRMSESTCLESLYKFCKTVIAVFGPEYLREPTTEDTTNLLAMNAIRGFPGMLGSIDCMHWEWKNCPSAWQGQYKGHVRACTVILEAVASQDL</sequence>
<dbReference type="Pfam" id="PF04827">
    <property type="entry name" value="Plant_tran"/>
    <property type="match status" value="1"/>
</dbReference>
<accession>M7ZNE6</accession>
<keyword evidence="4" id="KW-0788">Thiol protease</keyword>
<evidence type="ECO:0000256" key="3">
    <source>
        <dbReference type="ARBA" id="ARBA00022801"/>
    </source>
</evidence>
<dbReference type="PROSITE" id="PS50600">
    <property type="entry name" value="ULP_PROTEASE"/>
    <property type="match status" value="1"/>
</dbReference>
<keyword evidence="2 6" id="KW-0645">Protease</keyword>
<keyword evidence="3" id="KW-0378">Hydrolase</keyword>
<organism evidence="6">
    <name type="scientific">Triticum urartu</name>
    <name type="common">Red wild einkorn</name>
    <name type="synonym">Crithodium urartu</name>
    <dbReference type="NCBI Taxonomy" id="4572"/>
    <lineage>
        <taxon>Eukaryota</taxon>
        <taxon>Viridiplantae</taxon>
        <taxon>Streptophyta</taxon>
        <taxon>Embryophyta</taxon>
        <taxon>Tracheophyta</taxon>
        <taxon>Spermatophyta</taxon>
        <taxon>Magnoliopsida</taxon>
        <taxon>Liliopsida</taxon>
        <taxon>Poales</taxon>
        <taxon>Poaceae</taxon>
        <taxon>BOP clade</taxon>
        <taxon>Pooideae</taxon>
        <taxon>Triticodae</taxon>
        <taxon>Triticeae</taxon>
        <taxon>Triticinae</taxon>
        <taxon>Triticum</taxon>
    </lineage>
</organism>
<dbReference type="InterPro" id="IPR006912">
    <property type="entry name" value="Harbinger_derived_prot"/>
</dbReference>
<dbReference type="Pfam" id="PF02902">
    <property type="entry name" value="Peptidase_C48"/>
    <property type="match status" value="1"/>
</dbReference>
<dbReference type="GO" id="GO:0006508">
    <property type="term" value="P:proteolysis"/>
    <property type="evidence" value="ECO:0007669"/>
    <property type="project" value="UniProtKB-KW"/>
</dbReference>
<dbReference type="Gene3D" id="1.10.418.20">
    <property type="match status" value="1"/>
</dbReference>
<dbReference type="Gene3D" id="3.30.310.130">
    <property type="entry name" value="Ubiquitin-related"/>
    <property type="match status" value="1"/>
</dbReference>
<evidence type="ECO:0000256" key="4">
    <source>
        <dbReference type="ARBA" id="ARBA00022807"/>
    </source>
</evidence>
<dbReference type="STRING" id="4572.M7ZNE6"/>
<evidence type="ECO:0000256" key="1">
    <source>
        <dbReference type="ARBA" id="ARBA00005234"/>
    </source>
</evidence>
<dbReference type="eggNOG" id="KOG0779">
    <property type="taxonomic scope" value="Eukaryota"/>
</dbReference>
<dbReference type="EMBL" id="KD189153">
    <property type="protein sequence ID" value="EMS53880.1"/>
    <property type="molecule type" value="Genomic_DNA"/>
</dbReference>
<evidence type="ECO:0000259" key="5">
    <source>
        <dbReference type="PROSITE" id="PS50600"/>
    </source>
</evidence>
<proteinExistence type="inferred from homology"/>
<dbReference type="InterPro" id="IPR003653">
    <property type="entry name" value="Peptidase_C48_C"/>
</dbReference>